<evidence type="ECO:0000256" key="7">
    <source>
        <dbReference type="ARBA" id="ARBA00023136"/>
    </source>
</evidence>
<keyword evidence="6" id="KW-1064">Adaptive immunity</keyword>
<feature type="transmembrane region" description="Helical" evidence="11">
    <location>
        <begin position="224"/>
        <end position="248"/>
    </location>
</feature>
<keyword evidence="10" id="KW-0807">Transducer</keyword>
<name>H2MMN1_ORYLA</name>
<dbReference type="Bgee" id="ENSORLG00000015962">
    <property type="expression patterns" value="Expressed in pharyngeal gill"/>
</dbReference>
<dbReference type="InterPro" id="IPR017452">
    <property type="entry name" value="GPCR_Rhodpsn_7TM"/>
</dbReference>
<dbReference type="Ensembl" id="ENSORLT00000019978.2">
    <property type="protein sequence ID" value="ENSORLP00000019977.2"/>
    <property type="gene ID" value="ENSORLG00000015962.2"/>
</dbReference>
<proteinExistence type="predicted"/>
<keyword evidence="9" id="KW-0675">Receptor</keyword>
<dbReference type="InterPro" id="IPR047160">
    <property type="entry name" value="GP183-like"/>
</dbReference>
<protein>
    <recommendedName>
        <fullName evidence="12">G-protein coupled receptors family 1 profile domain-containing protein</fullName>
    </recommendedName>
</protein>
<evidence type="ECO:0000256" key="9">
    <source>
        <dbReference type="ARBA" id="ARBA00023170"/>
    </source>
</evidence>
<evidence type="ECO:0000256" key="10">
    <source>
        <dbReference type="ARBA" id="ARBA00023224"/>
    </source>
</evidence>
<feature type="transmembrane region" description="Helical" evidence="11">
    <location>
        <begin position="52"/>
        <end position="70"/>
    </location>
</feature>
<evidence type="ECO:0000313" key="13">
    <source>
        <dbReference type="Ensembl" id="ENSORLP00000019977.2"/>
    </source>
</evidence>
<dbReference type="STRING" id="8090.ENSORLP00000019977"/>
<dbReference type="InParanoid" id="H2MMN1"/>
<dbReference type="GeneTree" id="ENSGT01150000286937"/>
<keyword evidence="2 11" id="KW-0812">Transmembrane</keyword>
<keyword evidence="7 11" id="KW-0472">Membrane</keyword>
<reference evidence="13" key="3">
    <citation type="submission" date="2025-09" db="UniProtKB">
        <authorList>
            <consortium name="Ensembl"/>
        </authorList>
    </citation>
    <scope>IDENTIFICATION</scope>
    <source>
        <strain evidence="13">Hd-rR</strain>
    </source>
</reference>
<dbReference type="CDD" id="cd14982">
    <property type="entry name" value="7tmA_purinoceptor-like"/>
    <property type="match status" value="1"/>
</dbReference>
<feature type="transmembrane region" description="Helical" evidence="11">
    <location>
        <begin position="130"/>
        <end position="153"/>
    </location>
</feature>
<feature type="domain" description="G-protein coupled receptors family 1 profile" evidence="12">
    <location>
        <begin position="32"/>
        <end position="285"/>
    </location>
</feature>
<dbReference type="GO" id="GO:0016020">
    <property type="term" value="C:membrane"/>
    <property type="evidence" value="ECO:0007669"/>
    <property type="project" value="UniProtKB-SubCell"/>
</dbReference>
<evidence type="ECO:0000259" key="12">
    <source>
        <dbReference type="PROSITE" id="PS50262"/>
    </source>
</evidence>
<dbReference type="FunFam" id="1.20.1070.10:FF:000017">
    <property type="entry name" value="lysophosphatidic acid receptor 4"/>
    <property type="match status" value="1"/>
</dbReference>
<dbReference type="PRINTS" id="PR01157">
    <property type="entry name" value="P2YPURNOCPTR"/>
</dbReference>
<evidence type="ECO:0000256" key="5">
    <source>
        <dbReference type="ARBA" id="ARBA00023040"/>
    </source>
</evidence>
<keyword evidence="3" id="KW-0391">Immunity</keyword>
<keyword evidence="8" id="KW-1015">Disulfide bond</keyword>
<evidence type="ECO:0000256" key="2">
    <source>
        <dbReference type="ARBA" id="ARBA00022692"/>
    </source>
</evidence>
<keyword evidence="5" id="KW-0297">G-protein coupled receptor</keyword>
<dbReference type="AlphaFoldDB" id="H2MMN1"/>
<dbReference type="eggNOG" id="ENOG502QPJ6">
    <property type="taxonomic scope" value="Eukaryota"/>
</dbReference>
<feature type="transmembrane region" description="Helical" evidence="11">
    <location>
        <begin position="17"/>
        <end position="40"/>
    </location>
</feature>
<keyword evidence="14" id="KW-1185">Reference proteome</keyword>
<dbReference type="InterPro" id="IPR000276">
    <property type="entry name" value="GPCR_Rhodpsn"/>
</dbReference>
<dbReference type="Proteomes" id="UP000001038">
    <property type="component" value="Chromosome 7"/>
</dbReference>
<evidence type="ECO:0000256" key="6">
    <source>
        <dbReference type="ARBA" id="ARBA00023130"/>
    </source>
</evidence>
<dbReference type="GO" id="GO:0008142">
    <property type="term" value="F:oxysterol binding"/>
    <property type="evidence" value="ECO:0007669"/>
    <property type="project" value="InterPro"/>
</dbReference>
<dbReference type="Gene3D" id="1.20.1070.10">
    <property type="entry name" value="Rhodopsin 7-helix transmembrane proteins"/>
    <property type="match status" value="1"/>
</dbReference>
<dbReference type="PROSITE" id="PS50262">
    <property type="entry name" value="G_PROTEIN_RECEP_F1_2"/>
    <property type="match status" value="1"/>
</dbReference>
<dbReference type="GO" id="GO:0004930">
    <property type="term" value="F:G protein-coupled receptor activity"/>
    <property type="evidence" value="ECO:0000318"/>
    <property type="project" value="GO_Central"/>
</dbReference>
<dbReference type="Pfam" id="PF00001">
    <property type="entry name" value="7tm_1"/>
    <property type="match status" value="1"/>
</dbReference>
<reference evidence="13" key="2">
    <citation type="submission" date="2025-08" db="UniProtKB">
        <authorList>
            <consortium name="Ensembl"/>
        </authorList>
    </citation>
    <scope>IDENTIFICATION</scope>
    <source>
        <strain evidence="13">Hd-rR</strain>
    </source>
</reference>
<dbReference type="PRINTS" id="PR00237">
    <property type="entry name" value="GPCRRHODOPSN"/>
</dbReference>
<dbReference type="GO" id="GO:0002250">
    <property type="term" value="P:adaptive immune response"/>
    <property type="evidence" value="ECO:0007669"/>
    <property type="project" value="UniProtKB-KW"/>
</dbReference>
<reference evidence="13 14" key="1">
    <citation type="journal article" date="2007" name="Nature">
        <title>The medaka draft genome and insights into vertebrate genome evolution.</title>
        <authorList>
            <person name="Kasahara M."/>
            <person name="Naruse K."/>
            <person name="Sasaki S."/>
            <person name="Nakatani Y."/>
            <person name="Qu W."/>
            <person name="Ahsan B."/>
            <person name="Yamada T."/>
            <person name="Nagayasu Y."/>
            <person name="Doi K."/>
            <person name="Kasai Y."/>
            <person name="Jindo T."/>
            <person name="Kobayashi D."/>
            <person name="Shimada A."/>
            <person name="Toyoda A."/>
            <person name="Kuroki Y."/>
            <person name="Fujiyama A."/>
            <person name="Sasaki T."/>
            <person name="Shimizu A."/>
            <person name="Asakawa S."/>
            <person name="Shimizu N."/>
            <person name="Hashimoto S."/>
            <person name="Yang J."/>
            <person name="Lee Y."/>
            <person name="Matsushima K."/>
            <person name="Sugano S."/>
            <person name="Sakaizumi M."/>
            <person name="Narita T."/>
            <person name="Ohishi K."/>
            <person name="Haga S."/>
            <person name="Ohta F."/>
            <person name="Nomoto H."/>
            <person name="Nogata K."/>
            <person name="Morishita T."/>
            <person name="Endo T."/>
            <person name="Shin-I T."/>
            <person name="Takeda H."/>
            <person name="Morishita S."/>
            <person name="Kohara Y."/>
        </authorList>
    </citation>
    <scope>NUCLEOTIDE SEQUENCE [LARGE SCALE GENOMIC DNA]</scope>
    <source>
        <strain evidence="13 14">Hd-rR</strain>
    </source>
</reference>
<feature type="transmembrane region" description="Helical" evidence="11">
    <location>
        <begin position="82"/>
        <end position="109"/>
    </location>
</feature>
<evidence type="ECO:0000256" key="3">
    <source>
        <dbReference type="ARBA" id="ARBA00022859"/>
    </source>
</evidence>
<organism evidence="13 14">
    <name type="scientific">Oryzias latipes</name>
    <name type="common">Japanese rice fish</name>
    <name type="synonym">Japanese killifish</name>
    <dbReference type="NCBI Taxonomy" id="8090"/>
    <lineage>
        <taxon>Eukaryota</taxon>
        <taxon>Metazoa</taxon>
        <taxon>Chordata</taxon>
        <taxon>Craniata</taxon>
        <taxon>Vertebrata</taxon>
        <taxon>Euteleostomi</taxon>
        <taxon>Actinopterygii</taxon>
        <taxon>Neopterygii</taxon>
        <taxon>Teleostei</taxon>
        <taxon>Neoteleostei</taxon>
        <taxon>Acanthomorphata</taxon>
        <taxon>Ovalentaria</taxon>
        <taxon>Atherinomorphae</taxon>
        <taxon>Beloniformes</taxon>
        <taxon>Adrianichthyidae</taxon>
        <taxon>Oryziinae</taxon>
        <taxon>Oryzias</taxon>
    </lineage>
</organism>
<evidence type="ECO:0000256" key="1">
    <source>
        <dbReference type="ARBA" id="ARBA00004141"/>
    </source>
</evidence>
<evidence type="ECO:0000256" key="4">
    <source>
        <dbReference type="ARBA" id="ARBA00022989"/>
    </source>
</evidence>
<accession>H2MMN1</accession>
<feature type="transmembrane region" description="Helical" evidence="11">
    <location>
        <begin position="182"/>
        <end position="203"/>
    </location>
</feature>
<dbReference type="PANTHER" id="PTHR24237">
    <property type="entry name" value="G-PROTEIN COUPLED RECEPTOR"/>
    <property type="match status" value="1"/>
</dbReference>
<comment type="subcellular location">
    <subcellularLocation>
        <location evidence="1">Membrane</location>
        <topology evidence="1">Multi-pass membrane protein</topology>
    </subcellularLocation>
</comment>
<dbReference type="HOGENOM" id="CLU_009579_8_2_1"/>
<dbReference type="PANTHER" id="PTHR24237:SF37">
    <property type="entry name" value="COAGULATION FACTOR II (THROMBIN) RECEPTOR-LIKE 2-RELATED"/>
    <property type="match status" value="1"/>
</dbReference>
<evidence type="ECO:0000313" key="14">
    <source>
        <dbReference type="Proteomes" id="UP000001038"/>
    </source>
</evidence>
<evidence type="ECO:0000256" key="11">
    <source>
        <dbReference type="SAM" id="Phobius"/>
    </source>
</evidence>
<evidence type="ECO:0000256" key="8">
    <source>
        <dbReference type="ARBA" id="ARBA00023157"/>
    </source>
</evidence>
<dbReference type="SUPFAM" id="SSF81321">
    <property type="entry name" value="Family A G protein-coupled receptor-like"/>
    <property type="match status" value="1"/>
</dbReference>
<sequence>MNVTNCTDPVAEFQYHLFPTVFIISFIIGLPGNLAALFYFTVRVSPRTPFSVFISNLAVADILILCTLPFRIHYHLNQNNWVFGNLACFLTGTLYFANIYMSIGFMTCICVDRYVATVHPHSYLRIRQPFCSLAVSVGLWSVSGVAILVFVLMGPLKNGDASSGQSCFENFTKTEWRDRLNLYSIFFLVLGSLVPSVVILVCYPLAARRISRFKTKTAQKAIKVISAILAITVLCFLPYHVIYLLHLLQRMDIIQNCSARNAIYNARRVTMALVTLNTCLDPVLYYMTTNHFSWKALKTTWLWGMAYQKVSRRMQSSCARPRAKTGMRTCRIQKTTGVLKGKERGEKSYFHLTDKGIKIRHAYLSSSFDAFVHLFQEIPLSAPL</sequence>
<keyword evidence="4 11" id="KW-1133">Transmembrane helix</keyword>